<dbReference type="EMBL" id="BPLR01006799">
    <property type="protein sequence ID" value="GIY12497.1"/>
    <property type="molecule type" value="Genomic_DNA"/>
</dbReference>
<evidence type="ECO:0000313" key="2">
    <source>
        <dbReference type="EMBL" id="GIY12497.1"/>
    </source>
</evidence>
<evidence type="ECO:0000313" key="3">
    <source>
        <dbReference type="Proteomes" id="UP001054945"/>
    </source>
</evidence>
<comment type="caution">
    <text evidence="2">The sequence shown here is derived from an EMBL/GenBank/DDBJ whole genome shotgun (WGS) entry which is preliminary data.</text>
</comment>
<sequence length="104" mass="11873">MGSHVCSSPFEHPGSLICPRPPLRNSDAEDADMRMPSSTSILRMRLLRFPDHRENIFIQKVFEIRNDRIEWETSDPTTESFAASLCVKNCSLFSENRGARVVHP</sequence>
<organism evidence="2 3">
    <name type="scientific">Caerostris extrusa</name>
    <name type="common">Bark spider</name>
    <name type="synonym">Caerostris bankana</name>
    <dbReference type="NCBI Taxonomy" id="172846"/>
    <lineage>
        <taxon>Eukaryota</taxon>
        <taxon>Metazoa</taxon>
        <taxon>Ecdysozoa</taxon>
        <taxon>Arthropoda</taxon>
        <taxon>Chelicerata</taxon>
        <taxon>Arachnida</taxon>
        <taxon>Araneae</taxon>
        <taxon>Araneomorphae</taxon>
        <taxon>Entelegynae</taxon>
        <taxon>Araneoidea</taxon>
        <taxon>Araneidae</taxon>
        <taxon>Caerostris</taxon>
    </lineage>
</organism>
<keyword evidence="3" id="KW-1185">Reference proteome</keyword>
<gene>
    <name evidence="2" type="ORF">CEXT_459551</name>
</gene>
<proteinExistence type="predicted"/>
<feature type="region of interest" description="Disordered" evidence="1">
    <location>
        <begin position="1"/>
        <end position="35"/>
    </location>
</feature>
<protein>
    <submittedName>
        <fullName evidence="2">Uncharacterized protein</fullName>
    </submittedName>
</protein>
<name>A0AAV4QWN2_CAEEX</name>
<dbReference type="Proteomes" id="UP001054945">
    <property type="component" value="Unassembled WGS sequence"/>
</dbReference>
<evidence type="ECO:0000256" key="1">
    <source>
        <dbReference type="SAM" id="MobiDB-lite"/>
    </source>
</evidence>
<reference evidence="2 3" key="1">
    <citation type="submission" date="2021-06" db="EMBL/GenBank/DDBJ databases">
        <title>Caerostris extrusa draft genome.</title>
        <authorList>
            <person name="Kono N."/>
            <person name="Arakawa K."/>
        </authorList>
    </citation>
    <scope>NUCLEOTIDE SEQUENCE [LARGE SCALE GENOMIC DNA]</scope>
</reference>
<accession>A0AAV4QWN2</accession>
<dbReference type="AlphaFoldDB" id="A0AAV4QWN2"/>